<dbReference type="Gene3D" id="3.40.50.1820">
    <property type="entry name" value="alpha/beta hydrolase"/>
    <property type="match status" value="2"/>
</dbReference>
<dbReference type="AlphaFoldDB" id="A0A2H3BZV1"/>
<feature type="compositionally biased region" description="Basic and acidic residues" evidence="1">
    <location>
        <begin position="410"/>
        <end position="419"/>
    </location>
</feature>
<evidence type="ECO:0000259" key="2">
    <source>
        <dbReference type="Pfam" id="PF07859"/>
    </source>
</evidence>
<keyword evidence="4" id="KW-1185">Reference proteome</keyword>
<dbReference type="InterPro" id="IPR029058">
    <property type="entry name" value="AB_hydrolase_fold"/>
</dbReference>
<proteinExistence type="predicted"/>
<feature type="domain" description="Alpha/beta hydrolase fold-3" evidence="2">
    <location>
        <begin position="519"/>
        <end position="604"/>
    </location>
</feature>
<dbReference type="PANTHER" id="PTHR23025">
    <property type="entry name" value="TRIACYLGLYCEROL LIPASE"/>
    <property type="match status" value="1"/>
</dbReference>
<keyword evidence="3" id="KW-0378">Hydrolase</keyword>
<evidence type="ECO:0000256" key="1">
    <source>
        <dbReference type="SAM" id="MobiDB-lite"/>
    </source>
</evidence>
<dbReference type="SUPFAM" id="SSF53474">
    <property type="entry name" value="alpha/beta-Hydrolases"/>
    <property type="match status" value="1"/>
</dbReference>
<sequence>MIDHLVGRPNPSWKRTQVFLVVLFWLWRILQGNSGPPRILWLSRLNRYLRRFTPWQLIVSTLTAIYAVRNFDKILGLQSPEPLANLYSPSYYRATWIITGLDAGFATAMSIRPRWLRDLCSVLFSGYYMLYPNEADEKLRRFRAVPTVEMLRATWEKTTNPWIRSFAPLPHVNIRRKILLARPKASPCQRPITVYLFFASMEEDLCQSSDLILDIPGGGFVAMNPEHHEDRLRMWARSTGKPVLSLDYGKAPEYPYPFAIDEAFDLYRLLVESGGRIIGMSGHNLKIIMTGDSAGACIAVNVVLKILEQPHNALALPKPHAMALSYAALDFNFTSWMTPANLRILRSEEPPGDLPAENLPEEYNGLKENTNPLSVVGDNRPGVPCPQRLKRRSSWKDTYMPGFAGGNDETGPRSKERAHSPVSTRVSIARKSFLQPRSVADGNWSSSEEEEDDFLCRVDKRLTPNNVKHQSPTIPQTAPIATALHTERQEELSAAVSAADHKASHVSRGSKRPTGTRLTMASRTSYFTDRIISPTMMRAMAILYIGPTHNPDFATDYRISPTLTPNHLLAQFPPLLMQCGEKDPFVDDTVVFAGRVREAKRARKIELDMALSGKGPKVGESLRMSVADVPLDGSRKLAMRKERDQLAQETEDDWAQIVIFSEWSHGYLQMPLIMPEAIAVIEELAEWIYQAFGRFSHANGVDKTSPPRHGSPYADYPARKPTSPFTSETETDDAGITFVPKKYQGRIPSTSPPRDKKLALVHSDETLQCNGNGAPSPPEGEISSEGETLLDPDRDCMIMLGLVDGYQLPANQDVQKTNGPRQTGQTISETELMRRRRLLDSHLGSR</sequence>
<dbReference type="STRING" id="1076256.A0A2H3BZV1"/>
<protein>
    <submittedName>
        <fullName evidence="3">Alpha/beta-hydrolase</fullName>
    </submittedName>
</protein>
<gene>
    <name evidence="3" type="ORF">ARMSODRAFT_879091</name>
</gene>
<evidence type="ECO:0000313" key="4">
    <source>
        <dbReference type="Proteomes" id="UP000218334"/>
    </source>
</evidence>
<dbReference type="GO" id="GO:0004771">
    <property type="term" value="F:sterol ester esterase activity"/>
    <property type="evidence" value="ECO:0007669"/>
    <property type="project" value="TreeGrafter"/>
</dbReference>
<name>A0A2H3BZV1_9AGAR</name>
<feature type="region of interest" description="Disordered" evidence="1">
    <location>
        <begin position="699"/>
        <end position="731"/>
    </location>
</feature>
<reference evidence="4" key="1">
    <citation type="journal article" date="2017" name="Nat. Ecol. Evol.">
        <title>Genome expansion and lineage-specific genetic innovations in the forest pathogenic fungi Armillaria.</title>
        <authorList>
            <person name="Sipos G."/>
            <person name="Prasanna A.N."/>
            <person name="Walter M.C."/>
            <person name="O'Connor E."/>
            <person name="Balint B."/>
            <person name="Krizsan K."/>
            <person name="Kiss B."/>
            <person name="Hess J."/>
            <person name="Varga T."/>
            <person name="Slot J."/>
            <person name="Riley R."/>
            <person name="Boka B."/>
            <person name="Rigling D."/>
            <person name="Barry K."/>
            <person name="Lee J."/>
            <person name="Mihaltcheva S."/>
            <person name="LaButti K."/>
            <person name="Lipzen A."/>
            <person name="Waldron R."/>
            <person name="Moloney N.M."/>
            <person name="Sperisen C."/>
            <person name="Kredics L."/>
            <person name="Vagvoelgyi C."/>
            <person name="Patrignani A."/>
            <person name="Fitzpatrick D."/>
            <person name="Nagy I."/>
            <person name="Doyle S."/>
            <person name="Anderson J.B."/>
            <person name="Grigoriev I.V."/>
            <person name="Gueldener U."/>
            <person name="Muensterkoetter M."/>
            <person name="Nagy L.G."/>
        </authorList>
    </citation>
    <scope>NUCLEOTIDE SEQUENCE [LARGE SCALE GENOMIC DNA]</scope>
    <source>
        <strain evidence="4">28-4</strain>
    </source>
</reference>
<dbReference type="GO" id="GO:0005829">
    <property type="term" value="C:cytosol"/>
    <property type="evidence" value="ECO:0007669"/>
    <property type="project" value="TreeGrafter"/>
</dbReference>
<evidence type="ECO:0000313" key="3">
    <source>
        <dbReference type="EMBL" id="PBK74554.1"/>
    </source>
</evidence>
<organism evidence="3 4">
    <name type="scientific">Armillaria solidipes</name>
    <dbReference type="NCBI Taxonomy" id="1076256"/>
    <lineage>
        <taxon>Eukaryota</taxon>
        <taxon>Fungi</taxon>
        <taxon>Dikarya</taxon>
        <taxon>Basidiomycota</taxon>
        <taxon>Agaricomycotina</taxon>
        <taxon>Agaricomycetes</taxon>
        <taxon>Agaricomycetidae</taxon>
        <taxon>Agaricales</taxon>
        <taxon>Marasmiineae</taxon>
        <taxon>Physalacriaceae</taxon>
        <taxon>Armillaria</taxon>
    </lineage>
</organism>
<feature type="region of interest" description="Disordered" evidence="1">
    <location>
        <begin position="397"/>
        <end position="429"/>
    </location>
</feature>
<dbReference type="InterPro" id="IPR013094">
    <property type="entry name" value="AB_hydrolase_3"/>
</dbReference>
<dbReference type="Proteomes" id="UP000218334">
    <property type="component" value="Unassembled WGS sequence"/>
</dbReference>
<dbReference type="PANTHER" id="PTHR23025:SF3">
    <property type="entry name" value="HORMONE-SENSITIVE LIPASE"/>
    <property type="match status" value="1"/>
</dbReference>
<accession>A0A2H3BZV1</accession>
<feature type="domain" description="Alpha/beta hydrolase fold-3" evidence="2">
    <location>
        <begin position="217"/>
        <end position="333"/>
    </location>
</feature>
<dbReference type="Pfam" id="PF07859">
    <property type="entry name" value="Abhydrolase_3"/>
    <property type="match status" value="2"/>
</dbReference>
<dbReference type="GO" id="GO:0019433">
    <property type="term" value="P:triglyceride catabolic process"/>
    <property type="evidence" value="ECO:0007669"/>
    <property type="project" value="TreeGrafter"/>
</dbReference>
<dbReference type="GO" id="GO:0004806">
    <property type="term" value="F:triacylglycerol lipase activity"/>
    <property type="evidence" value="ECO:0007669"/>
    <property type="project" value="TreeGrafter"/>
</dbReference>
<dbReference type="EMBL" id="KZ293419">
    <property type="protein sequence ID" value="PBK74554.1"/>
    <property type="molecule type" value="Genomic_DNA"/>
</dbReference>
<feature type="region of interest" description="Disordered" evidence="1">
    <location>
        <begin position="369"/>
        <end position="388"/>
    </location>
</feature>